<dbReference type="EMBL" id="SPHZ02000012">
    <property type="protein sequence ID" value="KAF0887971.1"/>
    <property type="molecule type" value="Genomic_DNA"/>
</dbReference>
<gene>
    <name evidence="2" type="ORF">E2562_006893</name>
</gene>
<dbReference type="Proteomes" id="UP000479710">
    <property type="component" value="Unassembled WGS sequence"/>
</dbReference>
<reference evidence="2 3" key="1">
    <citation type="submission" date="2019-11" db="EMBL/GenBank/DDBJ databases">
        <title>Whole genome sequence of Oryza granulata.</title>
        <authorList>
            <person name="Li W."/>
        </authorList>
    </citation>
    <scope>NUCLEOTIDE SEQUENCE [LARGE SCALE GENOMIC DNA]</scope>
    <source>
        <strain evidence="3">cv. Menghai</strain>
        <tissue evidence="2">Leaf</tissue>
    </source>
</reference>
<name>A0A6G1BJK8_9ORYZ</name>
<organism evidence="2 3">
    <name type="scientific">Oryza meyeriana var. granulata</name>
    <dbReference type="NCBI Taxonomy" id="110450"/>
    <lineage>
        <taxon>Eukaryota</taxon>
        <taxon>Viridiplantae</taxon>
        <taxon>Streptophyta</taxon>
        <taxon>Embryophyta</taxon>
        <taxon>Tracheophyta</taxon>
        <taxon>Spermatophyta</taxon>
        <taxon>Magnoliopsida</taxon>
        <taxon>Liliopsida</taxon>
        <taxon>Poales</taxon>
        <taxon>Poaceae</taxon>
        <taxon>BOP clade</taxon>
        <taxon>Oryzoideae</taxon>
        <taxon>Oryzeae</taxon>
        <taxon>Oryzinae</taxon>
        <taxon>Oryza</taxon>
        <taxon>Oryza meyeriana</taxon>
    </lineage>
</organism>
<evidence type="ECO:0000313" key="2">
    <source>
        <dbReference type="EMBL" id="KAF0887971.1"/>
    </source>
</evidence>
<dbReference type="AlphaFoldDB" id="A0A6G1BJK8"/>
<protein>
    <submittedName>
        <fullName evidence="2">Uncharacterized protein</fullName>
    </submittedName>
</protein>
<evidence type="ECO:0000313" key="3">
    <source>
        <dbReference type="Proteomes" id="UP000479710"/>
    </source>
</evidence>
<feature type="region of interest" description="Disordered" evidence="1">
    <location>
        <begin position="1"/>
        <end position="67"/>
    </location>
</feature>
<keyword evidence="3" id="KW-1185">Reference proteome</keyword>
<accession>A0A6G1BJK8</accession>
<comment type="caution">
    <text evidence="2">The sequence shown here is derived from an EMBL/GenBank/DDBJ whole genome shotgun (WGS) entry which is preliminary data.</text>
</comment>
<feature type="compositionally biased region" description="Basic and acidic residues" evidence="1">
    <location>
        <begin position="31"/>
        <end position="51"/>
    </location>
</feature>
<proteinExistence type="predicted"/>
<sequence>MGWVLTLGSSTPYPPPAPHQPTVSTPVPNHRQSETHGEEEAPPDDNYRPMPRETATPQEPLEAAKSPGCRCPLLGLRDGSSGMGGGWWLLKEEKRVPGCAA</sequence>
<evidence type="ECO:0000256" key="1">
    <source>
        <dbReference type="SAM" id="MobiDB-lite"/>
    </source>
</evidence>